<keyword evidence="1" id="KW-1133">Transmembrane helix</keyword>
<name>W0JTR1_9EURY</name>
<sequence>MNRTDWFLALITFLLAVIAFETVSGATNELFRDIGGGVSMLIIYILPFYLLLQIVFEWSSN</sequence>
<organism evidence="2 3">
    <name type="scientific">Halostagnicola larsenii XH-48</name>
    <dbReference type="NCBI Taxonomy" id="797299"/>
    <lineage>
        <taxon>Archaea</taxon>
        <taxon>Methanobacteriati</taxon>
        <taxon>Methanobacteriota</taxon>
        <taxon>Stenosarchaea group</taxon>
        <taxon>Halobacteria</taxon>
        <taxon>Halobacteriales</taxon>
        <taxon>Natrialbaceae</taxon>
        <taxon>Halostagnicola</taxon>
    </lineage>
</organism>
<evidence type="ECO:0000256" key="1">
    <source>
        <dbReference type="SAM" id="Phobius"/>
    </source>
</evidence>
<reference evidence="2 3" key="1">
    <citation type="submission" date="2014-01" db="EMBL/GenBank/DDBJ databases">
        <authorList>
            <consortium name="DOE Joint Genome Institute"/>
            <person name="Anderson I."/>
            <person name="Huntemann M."/>
            <person name="Han J."/>
            <person name="Chen A."/>
            <person name="Kyrpides N."/>
            <person name="Mavromatis K."/>
            <person name="Markowitz V."/>
            <person name="Palaniappan K."/>
            <person name="Ivanova N."/>
            <person name="Schaumberg A."/>
            <person name="Pati A."/>
            <person name="Liolios K."/>
            <person name="Nordberg H.P."/>
            <person name="Cantor M.N."/>
            <person name="Hua S.X."/>
            <person name="Woyke T."/>
        </authorList>
    </citation>
    <scope>NUCLEOTIDE SEQUENCE [LARGE SCALE GENOMIC DNA]</scope>
    <source>
        <strain evidence="2 3">XH-48</strain>
    </source>
</reference>
<keyword evidence="1" id="KW-0812">Transmembrane</keyword>
<feature type="transmembrane region" description="Helical" evidence="1">
    <location>
        <begin position="35"/>
        <end position="56"/>
    </location>
</feature>
<proteinExistence type="predicted"/>
<gene>
    <name evidence="2" type="ORF">HALLA_04785</name>
</gene>
<dbReference type="AlphaFoldDB" id="W0JTR1"/>
<evidence type="ECO:0000313" key="2">
    <source>
        <dbReference type="EMBL" id="AHG00697.1"/>
    </source>
</evidence>
<dbReference type="EMBL" id="CP007055">
    <property type="protein sequence ID" value="AHG00697.1"/>
    <property type="molecule type" value="Genomic_DNA"/>
</dbReference>
<accession>W0JTR1</accession>
<dbReference type="KEGG" id="hlr:HALLA_04785"/>
<dbReference type="Proteomes" id="UP000019024">
    <property type="component" value="Chromosome"/>
</dbReference>
<keyword evidence="3" id="KW-1185">Reference proteome</keyword>
<dbReference type="HOGENOM" id="CLU_208828_0_0_2"/>
<protein>
    <submittedName>
        <fullName evidence="2">Uncharacterized protein</fullName>
    </submittedName>
</protein>
<evidence type="ECO:0000313" key="3">
    <source>
        <dbReference type="Proteomes" id="UP000019024"/>
    </source>
</evidence>
<keyword evidence="1" id="KW-0472">Membrane</keyword>